<feature type="domain" description="Methyltransferase type 11" evidence="1">
    <location>
        <begin position="50"/>
        <end position="146"/>
    </location>
</feature>
<gene>
    <name evidence="2" type="ORF">ACFPM8_15475</name>
</gene>
<evidence type="ECO:0000313" key="2">
    <source>
        <dbReference type="EMBL" id="MFC5475360.1"/>
    </source>
</evidence>
<dbReference type="EMBL" id="JBHSMT010000026">
    <property type="protein sequence ID" value="MFC5475360.1"/>
    <property type="molecule type" value="Genomic_DNA"/>
</dbReference>
<proteinExistence type="predicted"/>
<dbReference type="EC" id="2.1.1.-" evidence="2"/>
<protein>
    <submittedName>
        <fullName evidence="2">Class I SAM-dependent methyltransferase</fullName>
        <ecNumber evidence="2">2.1.1.-</ecNumber>
    </submittedName>
</protein>
<dbReference type="RefSeq" id="WP_378998562.1">
    <property type="nucleotide sequence ID" value="NZ_JBHSMT010000026.1"/>
</dbReference>
<name>A0ABW0MCK7_9BURK</name>
<dbReference type="CDD" id="cd02440">
    <property type="entry name" value="AdoMet_MTases"/>
    <property type="match status" value="1"/>
</dbReference>
<organism evidence="2 3">
    <name type="scientific">Paraherbaspirillum soli</name>
    <dbReference type="NCBI Taxonomy" id="631222"/>
    <lineage>
        <taxon>Bacteria</taxon>
        <taxon>Pseudomonadati</taxon>
        <taxon>Pseudomonadota</taxon>
        <taxon>Betaproteobacteria</taxon>
        <taxon>Burkholderiales</taxon>
        <taxon>Oxalobacteraceae</taxon>
        <taxon>Paraherbaspirillum</taxon>
    </lineage>
</organism>
<dbReference type="GO" id="GO:0032259">
    <property type="term" value="P:methylation"/>
    <property type="evidence" value="ECO:0007669"/>
    <property type="project" value="UniProtKB-KW"/>
</dbReference>
<dbReference type="InterPro" id="IPR013216">
    <property type="entry name" value="Methyltransf_11"/>
</dbReference>
<dbReference type="InterPro" id="IPR029063">
    <property type="entry name" value="SAM-dependent_MTases_sf"/>
</dbReference>
<dbReference type="Pfam" id="PF08241">
    <property type="entry name" value="Methyltransf_11"/>
    <property type="match status" value="1"/>
</dbReference>
<dbReference type="Gene3D" id="3.40.50.150">
    <property type="entry name" value="Vaccinia Virus protein VP39"/>
    <property type="match status" value="1"/>
</dbReference>
<dbReference type="SUPFAM" id="SSF53335">
    <property type="entry name" value="S-adenosyl-L-methionine-dependent methyltransferases"/>
    <property type="match status" value="1"/>
</dbReference>
<dbReference type="Proteomes" id="UP001596045">
    <property type="component" value="Unassembled WGS sequence"/>
</dbReference>
<evidence type="ECO:0000259" key="1">
    <source>
        <dbReference type="Pfam" id="PF08241"/>
    </source>
</evidence>
<accession>A0ABW0MCK7</accession>
<sequence>MHNTRNHDKVVSEQFGSTAAAYLTSTVHAQGQDLQQLAAYAQQFPQATVLDVGCGGGHVSFAMAPHAGKVIAYDLASEMLEVVQGAARERGLNNLEVRQGSADRLPFADASFDLVCSRFSAHHWKNLPQALAEMARVLKPGGKCIVIDTASPEDVLADTYLQSIELLRDSSHVRNRSVSAWHQLLAQAGFTPVSDKQWKLPLQFDTWVARMRTPAERVIAIKSLWDSAPAEVSAYFDLRQDYSFSIDTVLLEVNKKILF</sequence>
<reference evidence="3" key="1">
    <citation type="journal article" date="2019" name="Int. J. Syst. Evol. Microbiol.">
        <title>The Global Catalogue of Microorganisms (GCM) 10K type strain sequencing project: providing services to taxonomists for standard genome sequencing and annotation.</title>
        <authorList>
            <consortium name="The Broad Institute Genomics Platform"/>
            <consortium name="The Broad Institute Genome Sequencing Center for Infectious Disease"/>
            <person name="Wu L."/>
            <person name="Ma J."/>
        </authorList>
    </citation>
    <scope>NUCLEOTIDE SEQUENCE [LARGE SCALE GENOMIC DNA]</scope>
    <source>
        <strain evidence="3">JCM 17066</strain>
    </source>
</reference>
<dbReference type="GO" id="GO:0008168">
    <property type="term" value="F:methyltransferase activity"/>
    <property type="evidence" value="ECO:0007669"/>
    <property type="project" value="UniProtKB-KW"/>
</dbReference>
<evidence type="ECO:0000313" key="3">
    <source>
        <dbReference type="Proteomes" id="UP001596045"/>
    </source>
</evidence>
<comment type="caution">
    <text evidence="2">The sequence shown here is derived from an EMBL/GenBank/DDBJ whole genome shotgun (WGS) entry which is preliminary data.</text>
</comment>
<dbReference type="PANTHER" id="PTHR43591:SF24">
    <property type="entry name" value="2-METHOXY-6-POLYPRENYL-1,4-BENZOQUINOL METHYLASE, MITOCHONDRIAL"/>
    <property type="match status" value="1"/>
</dbReference>
<keyword evidence="2" id="KW-0808">Transferase</keyword>
<keyword evidence="2" id="KW-0489">Methyltransferase</keyword>
<keyword evidence="3" id="KW-1185">Reference proteome</keyword>
<dbReference type="PANTHER" id="PTHR43591">
    <property type="entry name" value="METHYLTRANSFERASE"/>
    <property type="match status" value="1"/>
</dbReference>